<evidence type="ECO:0000313" key="1">
    <source>
        <dbReference type="EMBL" id="GHG03260.1"/>
    </source>
</evidence>
<gene>
    <name evidence="1" type="ORF">GCM10017783_14570</name>
</gene>
<name>A0ABQ3K4B8_9DEIO</name>
<proteinExistence type="predicted"/>
<sequence length="454" mass="47920">MLLLGALGAAGLGMLAGRGLEVPGSAAQAQAASSAATGEQAQSAGSELRLYGSFAEVRTPVTTGETQLSYAWPETAWEGMVPGSLDLEGLPYTRAVHAVAAPWLEGYEGQTVTLHEEGRASRVTLVRARDGLIRDRRGDYRQVPLAQLAVPDMPPLNSQGLESGGQTTTTFDLPAPGSGTLAYLTHALRWAPRYTLTLGPEGTPPQLSALADLHNGSDLAYQVQSTELLAGDVGLELGPSTPVMGHTAQATSAAAETGRAAYDIAALGSLNGIYRYALDQPFELPAGSTVTLPFMEPKLSNFESYAGLNTGFSGQSSKGVLGRFYRFKAAQALPGGTLTVREQGRLAGQTRVSETAAGQPVEFSLGRDPDLSYDRTVKKGDVVPEGKAKRVTYTVTYRLRNARPQPVRAEVTEQVYGDTRVSGDAELQGGRVRLVAEVPAGGEVTRTFTVKVLQ</sequence>
<accession>A0ABQ3K4B8</accession>
<protein>
    <recommendedName>
        <fullName evidence="3">DUF4139 domain-containing protein</fullName>
    </recommendedName>
</protein>
<reference evidence="2" key="1">
    <citation type="journal article" date="2019" name="Int. J. Syst. Evol. Microbiol.">
        <title>The Global Catalogue of Microorganisms (GCM) 10K type strain sequencing project: providing services to taxonomists for standard genome sequencing and annotation.</title>
        <authorList>
            <consortium name="The Broad Institute Genomics Platform"/>
            <consortium name="The Broad Institute Genome Sequencing Center for Infectious Disease"/>
            <person name="Wu L."/>
            <person name="Ma J."/>
        </authorList>
    </citation>
    <scope>NUCLEOTIDE SEQUENCE [LARGE SCALE GENOMIC DNA]</scope>
    <source>
        <strain evidence="2">CGMCC 1.18439</strain>
    </source>
</reference>
<keyword evidence="2" id="KW-1185">Reference proteome</keyword>
<evidence type="ECO:0000313" key="2">
    <source>
        <dbReference type="Proteomes" id="UP000632154"/>
    </source>
</evidence>
<dbReference type="PANTHER" id="PTHR38075:SF1">
    <property type="entry name" value="DUF4139 DOMAIN-CONTAINING PROTEIN"/>
    <property type="match status" value="1"/>
</dbReference>
<dbReference type="EMBL" id="BNAL01000016">
    <property type="protein sequence ID" value="GHG03260.1"/>
    <property type="molecule type" value="Genomic_DNA"/>
</dbReference>
<dbReference type="Proteomes" id="UP000632154">
    <property type="component" value="Unassembled WGS sequence"/>
</dbReference>
<dbReference type="PANTHER" id="PTHR38075">
    <property type="entry name" value="DUF4139 DOMAIN-CONTAINING PROTEIN"/>
    <property type="match status" value="1"/>
</dbReference>
<comment type="caution">
    <text evidence="1">The sequence shown here is derived from an EMBL/GenBank/DDBJ whole genome shotgun (WGS) entry which is preliminary data.</text>
</comment>
<evidence type="ECO:0008006" key="3">
    <source>
        <dbReference type="Google" id="ProtNLM"/>
    </source>
</evidence>
<organism evidence="1 2">
    <name type="scientific">Deinococcus piscis</name>
    <dbReference type="NCBI Taxonomy" id="394230"/>
    <lineage>
        <taxon>Bacteria</taxon>
        <taxon>Thermotogati</taxon>
        <taxon>Deinococcota</taxon>
        <taxon>Deinococci</taxon>
        <taxon>Deinococcales</taxon>
        <taxon>Deinococcaceae</taxon>
        <taxon>Deinococcus</taxon>
    </lineage>
</organism>